<dbReference type="SUPFAM" id="SSF47240">
    <property type="entry name" value="Ferritin-like"/>
    <property type="match status" value="1"/>
</dbReference>
<sequence>MNIVNILEEIEKVDGEIYERLSPRRSAMKDFYSMGKKIAFAAAPLALGSMFTKAYGQTLPTAVVNTLNFALSLEYLEYHFYNHALLGTDVTFAYPTTAAKAAITTIRDHELAHVNLLKGALGTSARAEITYAMTDFTASGTFGDVYQNYLTFLKVALGFEDTGVRAYKGQATVLKGLSVLTTALQIHSVEARHASHIRQMLAAAGASIKPWISLGAGGIANDTGVPQVDPVYAGESLDVQAGVTITGINGNTGVTKAAAVECFDEPLDGASVAVIANLFLRTGSKL</sequence>
<evidence type="ECO:0000313" key="1">
    <source>
        <dbReference type="EMBL" id="MCZ4222327.1"/>
    </source>
</evidence>
<dbReference type="Proteomes" id="UP001144341">
    <property type="component" value="Unassembled WGS sequence"/>
</dbReference>
<protein>
    <submittedName>
        <fullName evidence="1">Ferritin-like domain-containing protein</fullName>
    </submittedName>
</protein>
<proteinExistence type="predicted"/>
<dbReference type="EMBL" id="JAPWGL010000001">
    <property type="protein sequence ID" value="MCZ4222327.1"/>
    <property type="molecule type" value="Genomic_DNA"/>
</dbReference>
<gene>
    <name evidence="1" type="ORF">O0931_03355</name>
</gene>
<keyword evidence="2" id="KW-1185">Reference proteome</keyword>
<name>A0ABT4KTT4_9SPHI</name>
<reference evidence="1" key="1">
    <citation type="submission" date="2022-12" db="EMBL/GenBank/DDBJ databases">
        <title>Genome sequence of SJ11.</title>
        <authorList>
            <person name="Woo H."/>
        </authorList>
    </citation>
    <scope>NUCLEOTIDE SEQUENCE</scope>
    <source>
        <strain evidence="1">SJ11</strain>
    </source>
</reference>
<evidence type="ECO:0000313" key="2">
    <source>
        <dbReference type="Proteomes" id="UP001144341"/>
    </source>
</evidence>
<organism evidence="1 2">
    <name type="scientific">Pedobacter rhodius</name>
    <dbReference type="NCBI Taxonomy" id="3004098"/>
    <lineage>
        <taxon>Bacteria</taxon>
        <taxon>Pseudomonadati</taxon>
        <taxon>Bacteroidota</taxon>
        <taxon>Sphingobacteriia</taxon>
        <taxon>Sphingobacteriales</taxon>
        <taxon>Sphingobacteriaceae</taxon>
        <taxon>Pedobacter</taxon>
    </lineage>
</organism>
<comment type="caution">
    <text evidence="1">The sequence shown here is derived from an EMBL/GenBank/DDBJ whole genome shotgun (WGS) entry which is preliminary data.</text>
</comment>
<accession>A0ABT4KTT4</accession>
<dbReference type="InterPro" id="IPR009078">
    <property type="entry name" value="Ferritin-like_SF"/>
</dbReference>
<dbReference type="Pfam" id="PF13668">
    <property type="entry name" value="Ferritin_2"/>
    <property type="match status" value="1"/>
</dbReference>
<dbReference type="RefSeq" id="WP_269414130.1">
    <property type="nucleotide sequence ID" value="NZ_JAPWGL010000001.1"/>
</dbReference>